<dbReference type="AlphaFoldDB" id="A0A9P0LMZ8"/>
<reference evidence="1" key="1">
    <citation type="submission" date="2022-03" db="EMBL/GenBank/DDBJ databases">
        <authorList>
            <person name="Sayadi A."/>
        </authorList>
    </citation>
    <scope>NUCLEOTIDE SEQUENCE</scope>
</reference>
<evidence type="ECO:0000313" key="2">
    <source>
        <dbReference type="Proteomes" id="UP001152888"/>
    </source>
</evidence>
<proteinExistence type="predicted"/>
<dbReference type="EMBL" id="CAKOFQ010007474">
    <property type="protein sequence ID" value="CAH2001891.1"/>
    <property type="molecule type" value="Genomic_DNA"/>
</dbReference>
<dbReference type="Proteomes" id="UP001152888">
    <property type="component" value="Unassembled WGS sequence"/>
</dbReference>
<comment type="caution">
    <text evidence="1">The sequence shown here is derived from an EMBL/GenBank/DDBJ whole genome shotgun (WGS) entry which is preliminary data.</text>
</comment>
<organism evidence="1 2">
    <name type="scientific">Acanthoscelides obtectus</name>
    <name type="common">Bean weevil</name>
    <name type="synonym">Bruchus obtectus</name>
    <dbReference type="NCBI Taxonomy" id="200917"/>
    <lineage>
        <taxon>Eukaryota</taxon>
        <taxon>Metazoa</taxon>
        <taxon>Ecdysozoa</taxon>
        <taxon>Arthropoda</taxon>
        <taxon>Hexapoda</taxon>
        <taxon>Insecta</taxon>
        <taxon>Pterygota</taxon>
        <taxon>Neoptera</taxon>
        <taxon>Endopterygota</taxon>
        <taxon>Coleoptera</taxon>
        <taxon>Polyphaga</taxon>
        <taxon>Cucujiformia</taxon>
        <taxon>Chrysomeloidea</taxon>
        <taxon>Chrysomelidae</taxon>
        <taxon>Bruchinae</taxon>
        <taxon>Bruchini</taxon>
        <taxon>Acanthoscelides</taxon>
    </lineage>
</organism>
<name>A0A9P0LMZ8_ACAOB</name>
<evidence type="ECO:0000313" key="1">
    <source>
        <dbReference type="EMBL" id="CAH2001891.1"/>
    </source>
</evidence>
<keyword evidence="2" id="KW-1185">Reference proteome</keyword>
<accession>A0A9P0LMZ8</accession>
<sequence>MGINCVKQAIWALLTPHSEAVVSKKDL</sequence>
<protein>
    <submittedName>
        <fullName evidence="1">Uncharacterized protein</fullName>
    </submittedName>
</protein>
<gene>
    <name evidence="1" type="ORF">ACAOBT_LOCUS26499</name>
</gene>